<organism evidence="2 3">
    <name type="scientific">Streptomyces violaceusniger (strain Tu 4113)</name>
    <dbReference type="NCBI Taxonomy" id="653045"/>
    <lineage>
        <taxon>Bacteria</taxon>
        <taxon>Bacillati</taxon>
        <taxon>Actinomycetota</taxon>
        <taxon>Actinomycetes</taxon>
        <taxon>Kitasatosporales</taxon>
        <taxon>Streptomycetaceae</taxon>
        <taxon>Streptomyces</taxon>
        <taxon>Streptomyces violaceusniger group</taxon>
    </lineage>
</organism>
<protein>
    <recommendedName>
        <fullName evidence="4">Nicotinamide mononucleotide transporter</fullName>
    </recommendedName>
</protein>
<keyword evidence="3" id="KW-1185">Reference proteome</keyword>
<feature type="transmembrane region" description="Helical" evidence="1">
    <location>
        <begin position="43"/>
        <end position="64"/>
    </location>
</feature>
<dbReference type="HOGENOM" id="CLU_2465618_0_0_11"/>
<geneLocation type="plasmid" evidence="2 3">
    <name>pSTRVI02</name>
</geneLocation>
<dbReference type="AlphaFoldDB" id="G2PHI8"/>
<dbReference type="EMBL" id="CP002996">
    <property type="protein sequence ID" value="AEM88991.1"/>
    <property type="molecule type" value="Genomic_DNA"/>
</dbReference>
<keyword evidence="1" id="KW-0812">Transmembrane</keyword>
<evidence type="ECO:0000256" key="1">
    <source>
        <dbReference type="SAM" id="Phobius"/>
    </source>
</evidence>
<keyword evidence="1" id="KW-0472">Membrane</keyword>
<proteinExistence type="predicted"/>
<keyword evidence="1" id="KW-1133">Transmembrane helix</keyword>
<gene>
    <name evidence="2" type="ORF">Strvi_0218</name>
</gene>
<evidence type="ECO:0000313" key="3">
    <source>
        <dbReference type="Proteomes" id="UP000008703"/>
    </source>
</evidence>
<reference evidence="2" key="1">
    <citation type="submission" date="2011-08" db="EMBL/GenBank/DDBJ databases">
        <title>Complete sequence of plasmid 2 of Streptomyces violaceusniger Tu 4113.</title>
        <authorList>
            <consortium name="US DOE Joint Genome Institute"/>
            <person name="Lucas S."/>
            <person name="Han J."/>
            <person name="Lapidus A."/>
            <person name="Cheng J.-F."/>
            <person name="Goodwin L."/>
            <person name="Pitluck S."/>
            <person name="Peters L."/>
            <person name="Ivanova N."/>
            <person name="Daligault H."/>
            <person name="Detter J.C."/>
            <person name="Han C."/>
            <person name="Tapia R."/>
            <person name="Land M."/>
            <person name="Hauser L."/>
            <person name="Kyrpides N."/>
            <person name="Ivanova N."/>
            <person name="Pagani I."/>
            <person name="Hagen A."/>
            <person name="Katz L."/>
            <person name="Fiedler H.-P."/>
            <person name="Keasling J."/>
            <person name="Fortman J."/>
            <person name="Woyke T."/>
        </authorList>
    </citation>
    <scope>NUCLEOTIDE SEQUENCE [LARGE SCALE GENOMIC DNA]</scope>
    <source>
        <strain evidence="2">Tu 4113</strain>
        <plasmid evidence="2">pSTRVI02</plasmid>
    </source>
</reference>
<accession>G2PHI8</accession>
<evidence type="ECO:0008006" key="4">
    <source>
        <dbReference type="Google" id="ProtNLM"/>
    </source>
</evidence>
<dbReference type="KEGG" id="svl:Strvi_0218"/>
<dbReference type="RefSeq" id="WP_014043926.1">
    <property type="nucleotide sequence ID" value="NC_015952.1"/>
</dbReference>
<evidence type="ECO:0000313" key="2">
    <source>
        <dbReference type="EMBL" id="AEM88991.1"/>
    </source>
</evidence>
<keyword evidence="2" id="KW-0614">Plasmid</keyword>
<sequence length="94" mass="10229">MWWSYVLALGGAGGFFMMRRGMWQGFATSTCMQALWTVYTVVSGQWGFLFGVALYGPMSIWGWYSWKRRGVPSPAAACTCPCACGSRAPVAPAA</sequence>
<name>G2PHI8_STRV4</name>
<dbReference type="Proteomes" id="UP000008703">
    <property type="component" value="Plasmid pSTRVI02"/>
</dbReference>